<feature type="domain" description="Thioredoxin" evidence="11">
    <location>
        <begin position="119"/>
        <end position="287"/>
    </location>
</feature>
<dbReference type="CDD" id="cd02968">
    <property type="entry name" value="SCO"/>
    <property type="match status" value="1"/>
</dbReference>
<dbReference type="GO" id="GO:0005743">
    <property type="term" value="C:mitochondrial inner membrane"/>
    <property type="evidence" value="ECO:0007669"/>
    <property type="project" value="UniProtKB-SubCell"/>
</dbReference>
<organism evidence="12 13">
    <name type="scientific">Komagataella pastoris</name>
    <name type="common">Yeast</name>
    <name type="synonym">Pichia pastoris</name>
    <dbReference type="NCBI Taxonomy" id="4922"/>
    <lineage>
        <taxon>Eukaryota</taxon>
        <taxon>Fungi</taxon>
        <taxon>Dikarya</taxon>
        <taxon>Ascomycota</taxon>
        <taxon>Saccharomycotina</taxon>
        <taxon>Pichiomycetes</taxon>
        <taxon>Pichiales</taxon>
        <taxon>Pichiaceae</taxon>
        <taxon>Komagataella</taxon>
    </lineage>
</organism>
<dbReference type="SUPFAM" id="SSF52833">
    <property type="entry name" value="Thioredoxin-like"/>
    <property type="match status" value="1"/>
</dbReference>
<dbReference type="GO" id="GO:0033617">
    <property type="term" value="P:mitochondrial respiratory chain complex IV assembly"/>
    <property type="evidence" value="ECO:0007669"/>
    <property type="project" value="TreeGrafter"/>
</dbReference>
<name>A0A1B2JDM3_PICPA</name>
<evidence type="ECO:0000256" key="6">
    <source>
        <dbReference type="ARBA" id="ARBA00023128"/>
    </source>
</evidence>
<dbReference type="FunFam" id="3.40.30.10:FF:000013">
    <property type="entry name" value="Blast:Protein SCO1 homolog, mitochondrial"/>
    <property type="match status" value="1"/>
</dbReference>
<keyword evidence="7" id="KW-0472">Membrane</keyword>
<protein>
    <submittedName>
        <fullName evidence="12">BA75_03080T0</fullName>
    </submittedName>
</protein>
<dbReference type="GO" id="GO:0006878">
    <property type="term" value="P:intracellular copper ion homeostasis"/>
    <property type="evidence" value="ECO:0007669"/>
    <property type="project" value="UniProtKB-UniRule"/>
</dbReference>
<dbReference type="InterPro" id="IPR013766">
    <property type="entry name" value="Thioredoxin_domain"/>
</dbReference>
<dbReference type="PROSITE" id="PS51352">
    <property type="entry name" value="THIOREDOXIN_2"/>
    <property type="match status" value="1"/>
</dbReference>
<dbReference type="GO" id="GO:0045454">
    <property type="term" value="P:cell redox homeostasis"/>
    <property type="evidence" value="ECO:0007669"/>
    <property type="project" value="UniProtKB-ARBA"/>
</dbReference>
<proteinExistence type="inferred from homology"/>
<evidence type="ECO:0000313" key="12">
    <source>
        <dbReference type="EMBL" id="ANZ75858.1"/>
    </source>
</evidence>
<feature type="binding site" evidence="9">
    <location>
        <position position="248"/>
    </location>
    <ligand>
        <name>Cu cation</name>
        <dbReference type="ChEBI" id="CHEBI:23378"/>
    </ligand>
</feature>
<keyword evidence="4 8" id="KW-0999">Mitochondrion inner membrane</keyword>
<keyword evidence="10" id="KW-1015">Disulfide bond</keyword>
<dbReference type="Pfam" id="PF02630">
    <property type="entry name" value="SCO1-SenC"/>
    <property type="match status" value="1"/>
</dbReference>
<dbReference type="InterPro" id="IPR036249">
    <property type="entry name" value="Thioredoxin-like_sf"/>
</dbReference>
<evidence type="ECO:0000256" key="10">
    <source>
        <dbReference type="PIRSR" id="PIRSR603782-2"/>
    </source>
</evidence>
<dbReference type="PANTHER" id="PTHR12151:SF5">
    <property type="entry name" value="AT19154P"/>
    <property type="match status" value="1"/>
</dbReference>
<dbReference type="AlphaFoldDB" id="A0A1B2JDM3"/>
<keyword evidence="13" id="KW-1185">Reference proteome</keyword>
<evidence type="ECO:0000256" key="4">
    <source>
        <dbReference type="ARBA" id="ARBA00022792"/>
    </source>
</evidence>
<evidence type="ECO:0000256" key="2">
    <source>
        <dbReference type="ARBA" id="ARBA00010996"/>
    </source>
</evidence>
<evidence type="ECO:0000256" key="3">
    <source>
        <dbReference type="ARBA" id="ARBA00022723"/>
    </source>
</evidence>
<evidence type="ECO:0000256" key="8">
    <source>
        <dbReference type="PIRNR" id="PIRNR037736"/>
    </source>
</evidence>
<evidence type="ECO:0000256" key="1">
    <source>
        <dbReference type="ARBA" id="ARBA00004273"/>
    </source>
</evidence>
<reference evidence="12 13" key="1">
    <citation type="submission" date="2016-02" db="EMBL/GenBank/DDBJ databases">
        <title>Comparative genomic and transcriptomic foundation for Pichia pastoris.</title>
        <authorList>
            <person name="Love K.R."/>
            <person name="Shah K.A."/>
            <person name="Whittaker C.A."/>
            <person name="Wu J."/>
            <person name="Bartlett M.C."/>
            <person name="Ma D."/>
            <person name="Leeson R.L."/>
            <person name="Priest M."/>
            <person name="Young S.K."/>
            <person name="Love J.C."/>
        </authorList>
    </citation>
    <scope>NUCLEOTIDE SEQUENCE [LARGE SCALE GENOMIC DNA]</scope>
    <source>
        <strain evidence="12 13">ATCC 28485</strain>
    </source>
</reference>
<comment type="similarity">
    <text evidence="2 8">Belongs to the SCO1/2 family.</text>
</comment>
<dbReference type="InterPro" id="IPR017276">
    <property type="entry name" value="Synth_of_cyt-c-oxidase_Sco1/2"/>
</dbReference>
<dbReference type="EMBL" id="CP014585">
    <property type="protein sequence ID" value="ANZ75858.1"/>
    <property type="molecule type" value="Genomic_DNA"/>
</dbReference>
<feature type="binding site" evidence="9">
    <location>
        <position position="161"/>
    </location>
    <ligand>
        <name>Cu cation</name>
        <dbReference type="ChEBI" id="CHEBI:23378"/>
    </ligand>
</feature>
<dbReference type="Gene3D" id="3.40.30.10">
    <property type="entry name" value="Glutaredoxin"/>
    <property type="match status" value="1"/>
</dbReference>
<feature type="binding site" evidence="9">
    <location>
        <position position="157"/>
    </location>
    <ligand>
        <name>Cu cation</name>
        <dbReference type="ChEBI" id="CHEBI:23378"/>
    </ligand>
</feature>
<evidence type="ECO:0000256" key="9">
    <source>
        <dbReference type="PIRSR" id="PIRSR037736-1"/>
    </source>
</evidence>
<dbReference type="OrthoDB" id="270009at2759"/>
<dbReference type="PIRSF" id="PIRSF037736">
    <property type="entry name" value="SCO1"/>
    <property type="match status" value="1"/>
</dbReference>
<dbReference type="GO" id="GO:0016531">
    <property type="term" value="F:copper chaperone activity"/>
    <property type="evidence" value="ECO:0007669"/>
    <property type="project" value="InterPro"/>
</dbReference>
<keyword evidence="6 8" id="KW-0496">Mitochondrion</keyword>
<comment type="subcellular location">
    <subcellularLocation>
        <location evidence="1 8">Mitochondrion inner membrane</location>
    </subcellularLocation>
</comment>
<accession>A0A1B2JDM3</accession>
<evidence type="ECO:0000256" key="5">
    <source>
        <dbReference type="ARBA" id="ARBA00023008"/>
    </source>
</evidence>
<feature type="disulfide bond" description="Redox-active" evidence="10">
    <location>
        <begin position="157"/>
        <end position="161"/>
    </location>
</feature>
<sequence length="304" mass="34810">MLGRARTPFRLRTPLGVPLRQIYRPISINRVLLQEQKKQENVNATDGVETPKRKPLSRIPIGAIPEANSQKIGSSGNVEFSTWKAVVLFALVGTAVTFFFKREKKRLELQKEADQNRGIGKPLVGGPFDLIDTNGEQFTQEKLKDKFSLIYFGFTHCPDICPDELDKLGLMLDELKSKYNIQIQPIFITCDPARDTPAVIEEYLKDFHPDIIGLTGTYDKIKECCKNFRVYFSTPRDVKAGQDYLVDHSIFFYLMDKEGEFIDVLGRQYDASGAVEKIKGHIDAYVPRDQRNKQKNSWYGFLFK</sequence>
<evidence type="ECO:0000313" key="13">
    <source>
        <dbReference type="Proteomes" id="UP000094565"/>
    </source>
</evidence>
<dbReference type="PANTHER" id="PTHR12151">
    <property type="entry name" value="ELECTRON TRANSPORT PROTIN SCO1/SENC FAMILY MEMBER"/>
    <property type="match status" value="1"/>
</dbReference>
<gene>
    <name evidence="12" type="primary">SCO1</name>
    <name evidence="12" type="ORF">ATY40_BA7503080</name>
</gene>
<keyword evidence="5 9" id="KW-0186">Copper</keyword>
<keyword evidence="3 9" id="KW-0479">Metal-binding</keyword>
<dbReference type="Proteomes" id="UP000094565">
    <property type="component" value="Chromosome 2"/>
</dbReference>
<evidence type="ECO:0000259" key="11">
    <source>
        <dbReference type="PROSITE" id="PS51352"/>
    </source>
</evidence>
<dbReference type="GO" id="GO:0005507">
    <property type="term" value="F:copper ion binding"/>
    <property type="evidence" value="ECO:0007669"/>
    <property type="project" value="InterPro"/>
</dbReference>
<dbReference type="InterPro" id="IPR003782">
    <property type="entry name" value="SCO1/SenC"/>
</dbReference>
<evidence type="ECO:0000256" key="7">
    <source>
        <dbReference type="ARBA" id="ARBA00023136"/>
    </source>
</evidence>